<dbReference type="InterPro" id="IPR005789">
    <property type="entry name" value="Thr_deHydtase_catblc"/>
</dbReference>
<dbReference type="InterPro" id="IPR050147">
    <property type="entry name" value="Ser/Thr_Dehydratase"/>
</dbReference>
<dbReference type="InterPro" id="IPR002912">
    <property type="entry name" value="ACT_dom"/>
</dbReference>
<name>A0A068NVE0_FIMGI</name>
<dbReference type="InterPro" id="IPR045865">
    <property type="entry name" value="ACT-like_dom_sf"/>
</dbReference>
<dbReference type="NCBIfam" id="TIGR01127">
    <property type="entry name" value="ilvA_1Cterm"/>
    <property type="match status" value="1"/>
</dbReference>
<dbReference type="EMBL" id="CP007139">
    <property type="protein sequence ID" value="AIE87416.1"/>
    <property type="molecule type" value="Genomic_DNA"/>
</dbReference>
<dbReference type="OrthoDB" id="9811476at2"/>
<dbReference type="RefSeq" id="WP_025228685.1">
    <property type="nucleotide sequence ID" value="NZ_CP007139.1"/>
</dbReference>
<evidence type="ECO:0000259" key="5">
    <source>
        <dbReference type="PROSITE" id="PS51671"/>
    </source>
</evidence>
<evidence type="ECO:0000313" key="6">
    <source>
        <dbReference type="EMBL" id="AIE87416.1"/>
    </source>
</evidence>
<dbReference type="PROSITE" id="PS51671">
    <property type="entry name" value="ACT"/>
    <property type="match status" value="1"/>
</dbReference>
<gene>
    <name evidence="6" type="ORF">OP10G_4048</name>
</gene>
<dbReference type="InterPro" id="IPR036052">
    <property type="entry name" value="TrpB-like_PALP_sf"/>
</dbReference>
<evidence type="ECO:0000256" key="4">
    <source>
        <dbReference type="ARBA" id="ARBA00023239"/>
    </source>
</evidence>
<dbReference type="eggNOG" id="COG1171">
    <property type="taxonomic scope" value="Bacteria"/>
</dbReference>
<dbReference type="InterPro" id="IPR001926">
    <property type="entry name" value="TrpB-like_PALP"/>
</dbReference>
<evidence type="ECO:0000256" key="2">
    <source>
        <dbReference type="ARBA" id="ARBA00010869"/>
    </source>
</evidence>
<dbReference type="PANTHER" id="PTHR48078:SF19">
    <property type="entry name" value="ACT DOMAIN-CONTAINING PROTEIN"/>
    <property type="match status" value="1"/>
</dbReference>
<sequence>MPNDVTFEEIVAARERIASGVLKTPCSESPLLSELCGCRVFPKLEYLQRTGSFKERGARNALLLLSEEQRRKGVTAASAGNHALALAYHGRDLGIPVTVVMPVFAPLVKQMRAASFGARVLLHGSNIGEAKVRADELVVDEGLTYIHGFDGADVIAGQGTLGLEILEQVSDVDAIVVPIGGGGLIAGLGLAVKTLRPDTEIIGVEPENAASYKAALEVGHPILTHMEPTLGDGLAVPTVGPRAFEIARKVVDRTVTVDEGRIALAILRLVELEKGVVEGAGATPLAALMSSKLADLKGKKVVIVLCGGNIDPTVLGRVIERGLVQGGRLAQFRAVISDRPGGLALLAETIADTGASVQQITHERAFASADVSKVEVTVVVETRDNEHFARLRKKLRERGIVVK</sequence>
<dbReference type="Pfam" id="PF00291">
    <property type="entry name" value="PALP"/>
    <property type="match status" value="1"/>
</dbReference>
<dbReference type="GO" id="GO:0006565">
    <property type="term" value="P:L-serine catabolic process"/>
    <property type="evidence" value="ECO:0007669"/>
    <property type="project" value="TreeGrafter"/>
</dbReference>
<accession>A0A068NVE0</accession>
<dbReference type="KEGG" id="fgi:OP10G_4048"/>
<keyword evidence="3" id="KW-0663">Pyridoxal phosphate</keyword>
<dbReference type="FunFam" id="3.40.50.1100:FF:000007">
    <property type="entry name" value="L-threonine dehydratase catabolic TdcB"/>
    <property type="match status" value="1"/>
</dbReference>
<dbReference type="InterPro" id="IPR044561">
    <property type="entry name" value="ACT_ThrD-II-like"/>
</dbReference>
<keyword evidence="7" id="KW-1185">Reference proteome</keyword>
<dbReference type="CDD" id="cd04886">
    <property type="entry name" value="ACT_ThrD-II-like"/>
    <property type="match status" value="1"/>
</dbReference>
<evidence type="ECO:0000256" key="1">
    <source>
        <dbReference type="ARBA" id="ARBA00001933"/>
    </source>
</evidence>
<comment type="cofactor">
    <cofactor evidence="1">
        <name>pyridoxal 5'-phosphate</name>
        <dbReference type="ChEBI" id="CHEBI:597326"/>
    </cofactor>
</comment>
<dbReference type="AlphaFoldDB" id="A0A068NVE0"/>
<dbReference type="STRING" id="661478.OP10G_4048"/>
<dbReference type="CDD" id="cd01562">
    <property type="entry name" value="Thr-dehyd"/>
    <property type="match status" value="1"/>
</dbReference>
<proteinExistence type="inferred from homology"/>
<organism evidence="6 7">
    <name type="scientific">Fimbriimonas ginsengisoli Gsoil 348</name>
    <dbReference type="NCBI Taxonomy" id="661478"/>
    <lineage>
        <taxon>Bacteria</taxon>
        <taxon>Bacillati</taxon>
        <taxon>Armatimonadota</taxon>
        <taxon>Fimbriimonadia</taxon>
        <taxon>Fimbriimonadales</taxon>
        <taxon>Fimbriimonadaceae</taxon>
        <taxon>Fimbriimonas</taxon>
    </lineage>
</organism>
<evidence type="ECO:0000256" key="3">
    <source>
        <dbReference type="ARBA" id="ARBA00022898"/>
    </source>
</evidence>
<dbReference type="GO" id="GO:0004794">
    <property type="term" value="F:threonine deaminase activity"/>
    <property type="evidence" value="ECO:0007669"/>
    <property type="project" value="InterPro"/>
</dbReference>
<dbReference type="GO" id="GO:0006567">
    <property type="term" value="P:L-threonine catabolic process"/>
    <property type="evidence" value="ECO:0007669"/>
    <property type="project" value="InterPro"/>
</dbReference>
<dbReference type="GO" id="GO:0009097">
    <property type="term" value="P:isoleucine biosynthetic process"/>
    <property type="evidence" value="ECO:0007669"/>
    <property type="project" value="TreeGrafter"/>
</dbReference>
<dbReference type="Proteomes" id="UP000027982">
    <property type="component" value="Chromosome"/>
</dbReference>
<dbReference type="Gene3D" id="3.40.50.1100">
    <property type="match status" value="2"/>
</dbReference>
<feature type="domain" description="ACT" evidence="5">
    <location>
        <begin position="331"/>
        <end position="403"/>
    </location>
</feature>
<dbReference type="GO" id="GO:0003941">
    <property type="term" value="F:L-serine ammonia-lyase activity"/>
    <property type="evidence" value="ECO:0007669"/>
    <property type="project" value="TreeGrafter"/>
</dbReference>
<evidence type="ECO:0000313" key="7">
    <source>
        <dbReference type="Proteomes" id="UP000027982"/>
    </source>
</evidence>
<reference evidence="6 7" key="1">
    <citation type="journal article" date="2014" name="PLoS ONE">
        <title>The first complete genome sequence of the class fimbriimonadia in the phylum armatimonadetes.</title>
        <authorList>
            <person name="Hu Z.Y."/>
            <person name="Wang Y.Z."/>
            <person name="Im W.T."/>
            <person name="Wang S.Y."/>
            <person name="Zhao G.P."/>
            <person name="Zheng H.J."/>
            <person name="Quan Z.X."/>
        </authorList>
    </citation>
    <scope>NUCLEOTIDE SEQUENCE [LARGE SCALE GENOMIC DNA]</scope>
    <source>
        <strain evidence="6">Gsoil 348</strain>
    </source>
</reference>
<protein>
    <submittedName>
        <fullName evidence="6">Threonine dehydratase</fullName>
    </submittedName>
</protein>
<dbReference type="SUPFAM" id="SSF55021">
    <property type="entry name" value="ACT-like"/>
    <property type="match status" value="1"/>
</dbReference>
<comment type="similarity">
    <text evidence="2">Belongs to the serine/threonine dehydratase family.</text>
</comment>
<dbReference type="HOGENOM" id="CLU_021152_4_1_0"/>
<keyword evidence="4" id="KW-0456">Lyase</keyword>
<dbReference type="PANTHER" id="PTHR48078">
    <property type="entry name" value="THREONINE DEHYDRATASE, MITOCHONDRIAL-RELATED"/>
    <property type="match status" value="1"/>
</dbReference>
<dbReference type="SUPFAM" id="SSF53686">
    <property type="entry name" value="Tryptophan synthase beta subunit-like PLP-dependent enzymes"/>
    <property type="match status" value="1"/>
</dbReference>